<accession>A0A3B7LWI7</accession>
<proteinExistence type="predicted"/>
<dbReference type="SUPFAM" id="SSF53335">
    <property type="entry name" value="S-adenosyl-L-methionine-dependent methyltransferases"/>
    <property type="match status" value="1"/>
</dbReference>
<evidence type="ECO:0000256" key="1">
    <source>
        <dbReference type="ARBA" id="ARBA00022603"/>
    </source>
</evidence>
<keyword evidence="3" id="KW-0949">S-adenosyl-L-methionine</keyword>
<dbReference type="Pfam" id="PF01596">
    <property type="entry name" value="Methyltransf_3"/>
    <property type="match status" value="1"/>
</dbReference>
<name>A0A3B7LWI7_9GAMM</name>
<dbReference type="AlphaFoldDB" id="A0A3B7LWI7"/>
<dbReference type="KEGG" id="achi:CDG60_11560"/>
<sequence length="197" mass="22466">MSLSPEFTQRVNELYQSFIQFDATQSDRIKRYRNIETESAQYLAMLIRIQQSKKIFEIGTSTGYSTLWLADAALVTGAKVTTLEIDPDRTAQAKSYAEELNVDQVIDFWTGDAKDFLESSTEQYDLILLDAERHTYMDYWPFLKNMISHSGAVLIVDNVISHAAEVKNFICEVKQNRSFMTATLPIGAGLFMVTYTE</sequence>
<dbReference type="CDD" id="cd02440">
    <property type="entry name" value="AdoMet_MTases"/>
    <property type="match status" value="1"/>
</dbReference>
<keyword evidence="1 4" id="KW-0489">Methyltransferase</keyword>
<dbReference type="RefSeq" id="WP_087512523.1">
    <property type="nucleotide sequence ID" value="NZ_CP032134.1"/>
</dbReference>
<evidence type="ECO:0000256" key="2">
    <source>
        <dbReference type="ARBA" id="ARBA00022679"/>
    </source>
</evidence>
<evidence type="ECO:0000313" key="4">
    <source>
        <dbReference type="EMBL" id="AXY57142.1"/>
    </source>
</evidence>
<organism evidence="4 5">
    <name type="scientific">Acinetobacter chinensis</name>
    <dbReference type="NCBI Taxonomy" id="2004650"/>
    <lineage>
        <taxon>Bacteria</taxon>
        <taxon>Pseudomonadati</taxon>
        <taxon>Pseudomonadota</taxon>
        <taxon>Gammaproteobacteria</taxon>
        <taxon>Moraxellales</taxon>
        <taxon>Moraxellaceae</taxon>
        <taxon>Acinetobacter</taxon>
    </lineage>
</organism>
<dbReference type="InterPro" id="IPR029063">
    <property type="entry name" value="SAM-dependent_MTases_sf"/>
</dbReference>
<dbReference type="PANTHER" id="PTHR43167:SF1">
    <property type="entry name" value="PUTATIVE (AFU_ORTHOLOGUE AFUA_6G01830)-RELATED"/>
    <property type="match status" value="1"/>
</dbReference>
<dbReference type="PANTHER" id="PTHR43167">
    <property type="entry name" value="PUTATIVE (AFU_ORTHOLOGUE AFUA_6G01830)-RELATED"/>
    <property type="match status" value="1"/>
</dbReference>
<dbReference type="GO" id="GO:0008171">
    <property type="term" value="F:O-methyltransferase activity"/>
    <property type="evidence" value="ECO:0007669"/>
    <property type="project" value="InterPro"/>
</dbReference>
<dbReference type="PROSITE" id="PS51682">
    <property type="entry name" value="SAM_OMT_I"/>
    <property type="match status" value="1"/>
</dbReference>
<keyword evidence="2 4" id="KW-0808">Transferase</keyword>
<protein>
    <submittedName>
        <fullName evidence="4">Methyltransferase domain-containing protein</fullName>
    </submittedName>
</protein>
<dbReference type="Proteomes" id="UP000263753">
    <property type="component" value="Chromosome"/>
</dbReference>
<reference evidence="5" key="1">
    <citation type="submission" date="2018-09" db="EMBL/GenBank/DDBJ databases">
        <title>The complete genome of Acinetobacter sp. strain WCHAc010005.</title>
        <authorList>
            <person name="Hu Y."/>
            <person name="Long H."/>
            <person name="Feng Y."/>
            <person name="Zong Z."/>
        </authorList>
    </citation>
    <scope>NUCLEOTIDE SEQUENCE [LARGE SCALE GENOMIC DNA]</scope>
    <source>
        <strain evidence="5">WCHAc010005</strain>
    </source>
</reference>
<evidence type="ECO:0000313" key="5">
    <source>
        <dbReference type="Proteomes" id="UP000263753"/>
    </source>
</evidence>
<dbReference type="EMBL" id="CP032134">
    <property type="protein sequence ID" value="AXY57142.1"/>
    <property type="molecule type" value="Genomic_DNA"/>
</dbReference>
<evidence type="ECO:0000256" key="3">
    <source>
        <dbReference type="ARBA" id="ARBA00022691"/>
    </source>
</evidence>
<dbReference type="Gene3D" id="3.40.50.150">
    <property type="entry name" value="Vaccinia Virus protein VP39"/>
    <property type="match status" value="1"/>
</dbReference>
<gene>
    <name evidence="4" type="ORF">CDG60_11560</name>
</gene>
<dbReference type="GO" id="GO:0032259">
    <property type="term" value="P:methylation"/>
    <property type="evidence" value="ECO:0007669"/>
    <property type="project" value="UniProtKB-KW"/>
</dbReference>
<dbReference type="InterPro" id="IPR002935">
    <property type="entry name" value="SAM_O-MeTrfase"/>
</dbReference>